<feature type="transmembrane region" description="Helical" evidence="1">
    <location>
        <begin position="442"/>
        <end position="462"/>
    </location>
</feature>
<feature type="transmembrane region" description="Helical" evidence="1">
    <location>
        <begin position="534"/>
        <end position="555"/>
    </location>
</feature>
<feature type="transmembrane region" description="Helical" evidence="1">
    <location>
        <begin position="251"/>
        <end position="274"/>
    </location>
</feature>
<feature type="transmembrane region" description="Helical" evidence="1">
    <location>
        <begin position="365"/>
        <end position="382"/>
    </location>
</feature>
<feature type="transmembrane region" description="Helical" evidence="1">
    <location>
        <begin position="37"/>
        <end position="53"/>
    </location>
</feature>
<feature type="transmembrane region" description="Helical" evidence="1">
    <location>
        <begin position="212"/>
        <end position="231"/>
    </location>
</feature>
<sequence length="810" mass="91906">MSFLFFYVASAFFIYFTYVFLSRFWRNGGFRNLTVSFSFYLSFLGIVGLFSAMLGRYGLDALCLVLSASVLIALPYFYSKRSLFSVSSKGSKFFQIEKYDVLVLLGSIGIGILYFCFPTEFLLGGRDQGVYAYLGVFLSKTGGFNLENSSYDVVVPILGDSVSKGYPGVYSDYSLGISNKLKDLTAQFYHLYCVYLAIGYDLFGIQGLLRVNGIFGLLSVFFASQLIRPWIGKTPALLTGWILALNPAQIWNIRTTLTEPLSQFLILFSLFWIGKTIYRKSVYASILPGLILGLNCLNRIDSLIIIPALSAFCLYLRLFIPRYFTKGLVILSSFLFVSVFGMLYGYFFSYPYFMGLWSSGHLRKLVVLCSVSTIGIYFLAFLRNSADLSIAIKDFIRSRRDSLRVVLLFIFLAACVYGYFLRPNLWARGIFEIGKPQLAAESFPIFLWYVPVFLFVFCVFGFDRILFRSKRVEPVVFLSIGSVFLLLYLYDPSISPDHFWVSRRWILFSIPFALISGSIGVLSIPIGKGRTREIAIGLLLSAALIVSVAKSRLFLFRSMLSGYAEALQKFSDSLDREKAFYFTTDENLAGPLRFQYGLDTSRIGNTQDFLNRVEGLLHSGFRVYLIQNTAYFGEHKNLYFEEIGVFRFSGEYPIGLKERYPDSLVRWSKDQKVFRIHESKGGNSTSEDKSYEWKMGEGGFFTHSGTFGEDLAIYAGRKEGALVYGPFITLPRGKYELTFKGNSLEKANFQITAEKDKISVLDPRSGANSKEERIRFDIPQAELSGIEFKVWVPGKSDVIVRSMSLRRIRD</sequence>
<evidence type="ECO:0008006" key="4">
    <source>
        <dbReference type="Google" id="ProtNLM"/>
    </source>
</evidence>
<feature type="transmembrane region" description="Helical" evidence="1">
    <location>
        <begin position="188"/>
        <end position="205"/>
    </location>
</feature>
<proteinExistence type="predicted"/>
<dbReference type="EMBL" id="NPDT01000001">
    <property type="protein sequence ID" value="PJZ66945.1"/>
    <property type="molecule type" value="Genomic_DNA"/>
</dbReference>
<feature type="transmembrane region" description="Helical" evidence="1">
    <location>
        <begin position="403"/>
        <end position="422"/>
    </location>
</feature>
<feature type="transmembrane region" description="Helical" evidence="1">
    <location>
        <begin position="303"/>
        <end position="320"/>
    </location>
</feature>
<feature type="transmembrane region" description="Helical" evidence="1">
    <location>
        <begin position="59"/>
        <end position="78"/>
    </location>
</feature>
<keyword evidence="1" id="KW-0812">Transmembrane</keyword>
<keyword evidence="1" id="KW-1133">Transmembrane helix</keyword>
<feature type="transmembrane region" description="Helical" evidence="1">
    <location>
        <begin position="505"/>
        <end position="527"/>
    </location>
</feature>
<dbReference type="Proteomes" id="UP000231912">
    <property type="component" value="Unassembled WGS sequence"/>
</dbReference>
<protein>
    <recommendedName>
        <fullName evidence="4">Glycosyltransferase RgtA/B/C/D-like domain-containing protein</fullName>
    </recommendedName>
</protein>
<evidence type="ECO:0000256" key="1">
    <source>
        <dbReference type="SAM" id="Phobius"/>
    </source>
</evidence>
<evidence type="ECO:0000313" key="3">
    <source>
        <dbReference type="Proteomes" id="UP000231912"/>
    </source>
</evidence>
<feature type="transmembrane region" description="Helical" evidence="1">
    <location>
        <begin position="474"/>
        <end position="490"/>
    </location>
</feature>
<organism evidence="2 3">
    <name type="scientific">Leptospira wolffii</name>
    <dbReference type="NCBI Taxonomy" id="409998"/>
    <lineage>
        <taxon>Bacteria</taxon>
        <taxon>Pseudomonadati</taxon>
        <taxon>Spirochaetota</taxon>
        <taxon>Spirochaetia</taxon>
        <taxon>Leptospirales</taxon>
        <taxon>Leptospiraceae</taxon>
        <taxon>Leptospira</taxon>
    </lineage>
</organism>
<dbReference type="AlphaFoldDB" id="A0A2M9ZEU3"/>
<keyword evidence="1" id="KW-0472">Membrane</keyword>
<feature type="transmembrane region" description="Helical" evidence="1">
    <location>
        <begin position="327"/>
        <end position="353"/>
    </location>
</feature>
<name>A0A2M9ZEU3_9LEPT</name>
<comment type="caution">
    <text evidence="2">The sequence shown here is derived from an EMBL/GenBank/DDBJ whole genome shotgun (WGS) entry which is preliminary data.</text>
</comment>
<gene>
    <name evidence="2" type="ORF">CH371_02310</name>
</gene>
<accession>A0A2M9ZEU3</accession>
<feature type="transmembrane region" description="Helical" evidence="1">
    <location>
        <begin position="99"/>
        <end position="117"/>
    </location>
</feature>
<reference evidence="2 3" key="1">
    <citation type="submission" date="2017-07" db="EMBL/GenBank/DDBJ databases">
        <title>Leptospira spp. isolated from tropical soils.</title>
        <authorList>
            <person name="Thibeaux R."/>
            <person name="Iraola G."/>
            <person name="Ferres I."/>
            <person name="Bierque E."/>
            <person name="Girault D."/>
            <person name="Soupe-Gilbert M.-E."/>
            <person name="Picardeau M."/>
            <person name="Goarant C."/>
        </authorList>
    </citation>
    <scope>NUCLEOTIDE SEQUENCE [LARGE SCALE GENOMIC DNA]</scope>
    <source>
        <strain evidence="2 3">FH2-C-A2</strain>
    </source>
</reference>
<feature type="transmembrane region" description="Helical" evidence="1">
    <location>
        <begin position="6"/>
        <end position="25"/>
    </location>
</feature>
<feature type="transmembrane region" description="Helical" evidence="1">
    <location>
        <begin position="281"/>
        <end position="297"/>
    </location>
</feature>
<evidence type="ECO:0000313" key="2">
    <source>
        <dbReference type="EMBL" id="PJZ66945.1"/>
    </source>
</evidence>